<comment type="caution">
    <text evidence="1">The sequence shown here is derived from an EMBL/GenBank/DDBJ whole genome shotgun (WGS) entry which is preliminary data.</text>
</comment>
<gene>
    <name evidence="1" type="ORF">TraAM80_06938</name>
</gene>
<dbReference type="RefSeq" id="XP_029236440.1">
    <property type="nucleotide sequence ID" value="XM_029383759.1"/>
</dbReference>
<keyword evidence="2" id="KW-1185">Reference proteome</keyword>
<dbReference type="Proteomes" id="UP000283634">
    <property type="component" value="Unassembled WGS sequence"/>
</dbReference>
<proteinExistence type="predicted"/>
<dbReference type="AlphaFoldDB" id="A0A422N805"/>
<reference evidence="1 2" key="1">
    <citation type="journal article" date="2018" name="BMC Genomics">
        <title>Genomic comparison of Trypanosoma conorhini and Trypanosoma rangeli to Trypanosoma cruzi strains of high and low virulence.</title>
        <authorList>
            <person name="Bradwell K.R."/>
            <person name="Koparde V.N."/>
            <person name="Matveyev A.V."/>
            <person name="Serrano M.G."/>
            <person name="Alves J.M."/>
            <person name="Parikh H."/>
            <person name="Huang B."/>
            <person name="Lee V."/>
            <person name="Espinosa-Alvarez O."/>
            <person name="Ortiz P.A."/>
            <person name="Costa-Martins A.G."/>
            <person name="Teixeira M.M."/>
            <person name="Buck G.A."/>
        </authorList>
    </citation>
    <scope>NUCLEOTIDE SEQUENCE [LARGE SCALE GENOMIC DNA]</scope>
    <source>
        <strain evidence="1 2">AM80</strain>
    </source>
</reference>
<protein>
    <submittedName>
        <fullName evidence="1">Uncharacterized protein</fullName>
    </submittedName>
</protein>
<dbReference type="EMBL" id="MKGL01000266">
    <property type="protein sequence ID" value="RNF01624.1"/>
    <property type="molecule type" value="Genomic_DNA"/>
</dbReference>
<name>A0A422N805_TRYRA</name>
<evidence type="ECO:0000313" key="1">
    <source>
        <dbReference type="EMBL" id="RNF01624.1"/>
    </source>
</evidence>
<dbReference type="GeneID" id="40330871"/>
<evidence type="ECO:0000313" key="2">
    <source>
        <dbReference type="Proteomes" id="UP000283634"/>
    </source>
</evidence>
<sequence>MIVGIVTCGTLPPDEPTAFGKYADSSVSITIPPCEADAASDEMLPAAMPAATPTEPFECTSAKTITSSFTRATHETRKESVAASKPSLALKSMVTFANDCCLGSR</sequence>
<organism evidence="1 2">
    <name type="scientific">Trypanosoma rangeli</name>
    <dbReference type="NCBI Taxonomy" id="5698"/>
    <lineage>
        <taxon>Eukaryota</taxon>
        <taxon>Discoba</taxon>
        <taxon>Euglenozoa</taxon>
        <taxon>Kinetoplastea</taxon>
        <taxon>Metakinetoplastina</taxon>
        <taxon>Trypanosomatida</taxon>
        <taxon>Trypanosomatidae</taxon>
        <taxon>Trypanosoma</taxon>
        <taxon>Herpetosoma</taxon>
    </lineage>
</organism>
<accession>A0A422N805</accession>